<dbReference type="VEuPathDB" id="FungiDB:PODANS_3_2630"/>
<dbReference type="GeneID" id="6193769"/>
<evidence type="ECO:0000256" key="1">
    <source>
        <dbReference type="ARBA" id="ARBA00009199"/>
    </source>
</evidence>
<reference evidence="4" key="2">
    <citation type="submission" date="2008-07" db="EMBL/GenBank/DDBJ databases">
        <authorList>
            <person name="Genoscope - CEA"/>
        </authorList>
    </citation>
    <scope>NUCLEOTIDE SEQUENCE</scope>
    <source>
        <strain evidence="4">S mat+</strain>
    </source>
</reference>
<dbReference type="Gene3D" id="3.90.1300.10">
    <property type="entry name" value="Amidase signature (AS) domain"/>
    <property type="match status" value="1"/>
</dbReference>
<dbReference type="STRING" id="515849.B2AZW2"/>
<dbReference type="RefSeq" id="XP_001909030.1">
    <property type="nucleotide sequence ID" value="XM_001908995.1"/>
</dbReference>
<dbReference type="GO" id="GO:0016787">
    <property type="term" value="F:hydrolase activity"/>
    <property type="evidence" value="ECO:0007669"/>
    <property type="project" value="UniProtKB-KW"/>
</dbReference>
<dbReference type="Proteomes" id="UP000001197">
    <property type="component" value="Chromosome 3"/>
</dbReference>
<dbReference type="PANTHER" id="PTHR46072:SF8">
    <property type="entry name" value="AMIDASE DOMAIN-CONTAINING PROTEIN"/>
    <property type="match status" value="1"/>
</dbReference>
<dbReference type="Pfam" id="PF01425">
    <property type="entry name" value="Amidase"/>
    <property type="match status" value="1"/>
</dbReference>
<dbReference type="InterPro" id="IPR023631">
    <property type="entry name" value="Amidase_dom"/>
</dbReference>
<dbReference type="SUPFAM" id="SSF75304">
    <property type="entry name" value="Amidase signature (AS) enzymes"/>
    <property type="match status" value="1"/>
</dbReference>
<gene>
    <name evidence="4" type="ORF">PODANS_3_2630</name>
</gene>
<reference evidence="5" key="4">
    <citation type="submission" date="2015-04" db="EMBL/GenBank/DDBJ databases">
        <title>Maintaining two mating types: Structure of the mating type locus and its role in heterokaryosis in Podospora anserina.</title>
        <authorList>
            <person name="Grognet P."/>
            <person name="Bidard F."/>
            <person name="Kuchly C."/>
            <person name="Chan Ho Tong L."/>
            <person name="Coppin E."/>
            <person name="Ait Benkhali J."/>
            <person name="Couloux A."/>
            <person name="Wincker P."/>
            <person name="Debuchy R."/>
            <person name="Silar P."/>
        </authorList>
    </citation>
    <scope>NUCLEOTIDE SEQUENCE</scope>
</reference>
<dbReference type="EMBL" id="FO904938">
    <property type="protein sequence ID" value="CDP26754.1"/>
    <property type="molecule type" value="Genomic_DNA"/>
</dbReference>
<reference evidence="6" key="3">
    <citation type="journal article" date="2014" name="Genetics">
        <title>Maintaining two mating types: Structure of the mating type locus and its role in heterokaryosis in Podospora anserina.</title>
        <authorList>
            <person name="Grognet P."/>
            <person name="Bidard F."/>
            <person name="Kuchly C."/>
            <person name="Tong L.C.H."/>
            <person name="Coppin E."/>
            <person name="Benkhali J.A."/>
            <person name="Couloux A."/>
            <person name="Wincker P."/>
            <person name="Debuchy R."/>
            <person name="Silar P."/>
        </authorList>
    </citation>
    <scope>GENOME REANNOTATION</scope>
    <source>
        <strain evidence="6">S / ATCC MYA-4624 / DSM 980 / FGSC 10383</strain>
    </source>
</reference>
<accession>B2AZW2</accession>
<name>B2AZW2_PODAN</name>
<proteinExistence type="inferred from homology"/>
<organism evidence="4">
    <name type="scientific">Podospora anserina (strain S / ATCC MYA-4624 / DSM 980 / FGSC 10383)</name>
    <name type="common">Pleurage anserina</name>
    <dbReference type="NCBI Taxonomy" id="515849"/>
    <lineage>
        <taxon>Eukaryota</taxon>
        <taxon>Fungi</taxon>
        <taxon>Dikarya</taxon>
        <taxon>Ascomycota</taxon>
        <taxon>Pezizomycotina</taxon>
        <taxon>Sordariomycetes</taxon>
        <taxon>Sordariomycetidae</taxon>
        <taxon>Sordariales</taxon>
        <taxon>Podosporaceae</taxon>
        <taxon>Podospora</taxon>
        <taxon>Podospora anserina</taxon>
    </lineage>
</organism>
<dbReference type="eggNOG" id="KOG1212">
    <property type="taxonomic scope" value="Eukaryota"/>
</dbReference>
<evidence type="ECO:0000313" key="5">
    <source>
        <dbReference type="EMBL" id="CDP26754.1"/>
    </source>
</evidence>
<keyword evidence="2" id="KW-0378">Hydrolase</keyword>
<dbReference type="AlphaFoldDB" id="B2AZW2"/>
<protein>
    <submittedName>
        <fullName evidence="5">Acetamidase</fullName>
    </submittedName>
    <submittedName>
        <fullName evidence="4">Podospora anserina S mat+ genomic DNA chromosome 3, supercontig 2</fullName>
    </submittedName>
</protein>
<reference evidence="4 6" key="1">
    <citation type="journal article" date="2008" name="Genome Biol.">
        <title>The genome sequence of the model ascomycete fungus Podospora anserina.</title>
        <authorList>
            <person name="Espagne E."/>
            <person name="Lespinet O."/>
            <person name="Malagnac F."/>
            <person name="Da Silva C."/>
            <person name="Jaillon O."/>
            <person name="Porcel B.M."/>
            <person name="Couloux A."/>
            <person name="Aury J.-M."/>
            <person name="Segurens B."/>
            <person name="Poulain J."/>
            <person name="Anthouard V."/>
            <person name="Grossetete S."/>
            <person name="Khalili H."/>
            <person name="Coppin E."/>
            <person name="Dequard-Chablat M."/>
            <person name="Picard M."/>
            <person name="Contamine V."/>
            <person name="Arnaise S."/>
            <person name="Bourdais A."/>
            <person name="Berteaux-Lecellier V."/>
            <person name="Gautheret D."/>
            <person name="de Vries R.P."/>
            <person name="Battaglia E."/>
            <person name="Coutinho P.M."/>
            <person name="Danchin E.G.J."/>
            <person name="Henrissat B."/>
            <person name="El Khoury R."/>
            <person name="Sainsard-Chanet A."/>
            <person name="Boivin A."/>
            <person name="Pinan-Lucarre B."/>
            <person name="Sellem C.H."/>
            <person name="Debuchy R."/>
            <person name="Wincker P."/>
            <person name="Weissenbach J."/>
            <person name="Silar P."/>
        </authorList>
    </citation>
    <scope>NUCLEOTIDE SEQUENCE [LARGE SCALE GENOMIC DNA]</scope>
    <source>
        <strain evidence="6">S / ATCC MYA-4624 / DSM 980 / FGSC 10383</strain>
        <strain evidence="4">S mat+</strain>
    </source>
</reference>
<comment type="similarity">
    <text evidence="1">Belongs to the amidase family.</text>
</comment>
<keyword evidence="6" id="KW-1185">Reference proteome</keyword>
<feature type="domain" description="Amidase" evidence="3">
    <location>
        <begin position="56"/>
        <end position="235"/>
    </location>
</feature>
<dbReference type="EMBL" id="CU638743">
    <property type="protein sequence ID" value="CAP70162.1"/>
    <property type="molecule type" value="Genomic_DNA"/>
</dbReference>
<evidence type="ECO:0000259" key="3">
    <source>
        <dbReference type="Pfam" id="PF01425"/>
    </source>
</evidence>
<dbReference type="PANTHER" id="PTHR46072">
    <property type="entry name" value="AMIDASE-RELATED-RELATED"/>
    <property type="match status" value="1"/>
</dbReference>
<dbReference type="InterPro" id="IPR036928">
    <property type="entry name" value="AS_sf"/>
</dbReference>
<evidence type="ECO:0000313" key="4">
    <source>
        <dbReference type="EMBL" id="CAP70162.1"/>
    </source>
</evidence>
<sequence length="281" mass="31403">MSLHHVLTPIFYPSPHVYYLSTYLLSFYAFKCFPIAIDCPFTPAHHLATFKLIKCVIRTDQAVGPHPPITRGLRHVADALRAAGHKVVDWEPPLQATAKRVSFLLADGGNNIHSHLALSGKPLMPDLEEAFQLKSPIDLLEYQNLTLEGLEYEAAHSDPWNSTSESDGQIVDAVIMPVARHAAVIPGKYYHTGYRRRIAPPEAVFQADDKQTAYTEIINLMNYSAAVIPMTKEDKAIDVVPEGDDAYRPLNDVDKQNWEACKSFPSPPTYPTLGSNAWLRR</sequence>
<evidence type="ECO:0000313" key="6">
    <source>
        <dbReference type="Proteomes" id="UP000001197"/>
    </source>
</evidence>
<dbReference type="KEGG" id="pan:PODANSg6065"/>
<evidence type="ECO:0000256" key="2">
    <source>
        <dbReference type="ARBA" id="ARBA00022801"/>
    </source>
</evidence>
<dbReference type="HOGENOM" id="CLU_990863_0_0_1"/>
<dbReference type="OrthoDB" id="6428749at2759"/>